<organism evidence="7 8">
    <name type="scientific">Pseudoscardovia radai</name>
    <dbReference type="NCBI Taxonomy" id="987066"/>
    <lineage>
        <taxon>Bacteria</taxon>
        <taxon>Bacillati</taxon>
        <taxon>Actinomycetota</taxon>
        <taxon>Actinomycetes</taxon>
        <taxon>Bifidobacteriales</taxon>
        <taxon>Bifidobacteriaceae</taxon>
        <taxon>Pseudoscardovia</taxon>
    </lineage>
</organism>
<dbReference type="HAMAP" id="MF_00527">
    <property type="entry name" value="3MGH"/>
    <property type="match status" value="1"/>
</dbReference>
<comment type="similarity">
    <text evidence="1 5">Belongs to the DNA glycosylase MPG family.</text>
</comment>
<name>A0A261EQA5_9BIFI</name>
<dbReference type="InterPro" id="IPR003180">
    <property type="entry name" value="MPG"/>
</dbReference>
<evidence type="ECO:0000256" key="2">
    <source>
        <dbReference type="ARBA" id="ARBA00022763"/>
    </source>
</evidence>
<dbReference type="PANTHER" id="PTHR10429:SF0">
    <property type="entry name" value="DNA-3-METHYLADENINE GLYCOSYLASE"/>
    <property type="match status" value="1"/>
</dbReference>
<reference evidence="7 8" key="1">
    <citation type="journal article" date="2017" name="BMC Genomics">
        <title>Comparative genomic and phylogenomic analyses of the Bifidobacteriaceae family.</title>
        <authorList>
            <person name="Lugli G.A."/>
            <person name="Milani C."/>
            <person name="Turroni F."/>
            <person name="Duranti S."/>
            <person name="Mancabelli L."/>
            <person name="Mangifesta M."/>
            <person name="Ferrario C."/>
            <person name="Modesto M."/>
            <person name="Mattarelli P."/>
            <person name="Jiri K."/>
            <person name="van Sinderen D."/>
            <person name="Ventura M."/>
        </authorList>
    </citation>
    <scope>NUCLEOTIDE SEQUENCE [LARGE SCALE GENOMIC DNA]</scope>
    <source>
        <strain evidence="7 8">DSM 24742</strain>
    </source>
</reference>
<dbReference type="InterPro" id="IPR011034">
    <property type="entry name" value="Formyl_transferase-like_C_sf"/>
</dbReference>
<dbReference type="EC" id="3.2.2.-" evidence="5"/>
<comment type="caution">
    <text evidence="7">The sequence shown here is derived from an EMBL/GenBank/DDBJ whole genome shotgun (WGS) entry which is preliminary data.</text>
</comment>
<evidence type="ECO:0000256" key="4">
    <source>
        <dbReference type="ARBA" id="ARBA00023204"/>
    </source>
</evidence>
<dbReference type="NCBIfam" id="NF002003">
    <property type="entry name" value="PRK00802.1-3"/>
    <property type="match status" value="1"/>
</dbReference>
<dbReference type="EMBL" id="MWWR01000023">
    <property type="protein sequence ID" value="OZG49031.1"/>
    <property type="molecule type" value="Genomic_DNA"/>
</dbReference>
<dbReference type="GO" id="GO:0003905">
    <property type="term" value="F:alkylbase DNA N-glycosylase activity"/>
    <property type="evidence" value="ECO:0007669"/>
    <property type="project" value="InterPro"/>
</dbReference>
<keyword evidence="3 5" id="KW-0378">Hydrolase</keyword>
<dbReference type="Gene3D" id="3.10.300.10">
    <property type="entry name" value="Methylpurine-DNA glycosylase (MPG)"/>
    <property type="match status" value="1"/>
</dbReference>
<dbReference type="Pfam" id="PF02245">
    <property type="entry name" value="Pur_DNA_glyco"/>
    <property type="match status" value="1"/>
</dbReference>
<evidence type="ECO:0000256" key="5">
    <source>
        <dbReference type="HAMAP-Rule" id="MF_00527"/>
    </source>
</evidence>
<accession>A0A261EQA5</accession>
<dbReference type="InterPro" id="IPR036995">
    <property type="entry name" value="MPG_sf"/>
</dbReference>
<dbReference type="Proteomes" id="UP000216725">
    <property type="component" value="Unassembled WGS sequence"/>
</dbReference>
<protein>
    <recommendedName>
        <fullName evidence="5">Putative 3-methyladenine DNA glycosylase</fullName>
        <ecNumber evidence="5">3.2.2.-</ecNumber>
    </recommendedName>
</protein>
<evidence type="ECO:0000313" key="8">
    <source>
        <dbReference type="Proteomes" id="UP000216725"/>
    </source>
</evidence>
<dbReference type="NCBIfam" id="TIGR00567">
    <property type="entry name" value="3mg"/>
    <property type="match status" value="1"/>
</dbReference>
<gene>
    <name evidence="7" type="ORF">PSRA_1716</name>
</gene>
<keyword evidence="4 5" id="KW-0234">DNA repair</keyword>
<dbReference type="GO" id="GO:0003677">
    <property type="term" value="F:DNA binding"/>
    <property type="evidence" value="ECO:0007669"/>
    <property type="project" value="InterPro"/>
</dbReference>
<dbReference type="CDD" id="cd00540">
    <property type="entry name" value="AAG"/>
    <property type="match status" value="1"/>
</dbReference>
<proteinExistence type="inferred from homology"/>
<dbReference type="AlphaFoldDB" id="A0A261EQA5"/>
<dbReference type="PANTHER" id="PTHR10429">
    <property type="entry name" value="DNA-3-METHYLADENINE GLYCOSYLASE"/>
    <property type="match status" value="1"/>
</dbReference>
<keyword evidence="2 5" id="KW-0227">DNA damage</keyword>
<sequence length="221" mass="23897">MAYDGAASLPESRSSADPREQYAERAAIGLLGSLIVRDFPDGTRAVVRIVETEAYDQLDPASHTYRGRTERNRAMFGPANHAYVYSIYGMHHCINVTAGPDGFGCGALIRAAQPIEGRDVLAHHRYPASDGTLTAAQRRNLTNGPAKLCQALGIGMDLYGHDMSQPPLRIVPCGLEAGESVARTPRIGIRKAADRLRRYIIMGNPCVTPSPLNAGARDIEN</sequence>
<keyword evidence="8" id="KW-1185">Reference proteome</keyword>
<dbReference type="GO" id="GO:0006284">
    <property type="term" value="P:base-excision repair"/>
    <property type="evidence" value="ECO:0007669"/>
    <property type="project" value="InterPro"/>
</dbReference>
<evidence type="ECO:0000256" key="1">
    <source>
        <dbReference type="ARBA" id="ARBA00009232"/>
    </source>
</evidence>
<dbReference type="OrthoDB" id="9794313at2"/>
<dbReference type="SUPFAM" id="SSF50486">
    <property type="entry name" value="FMT C-terminal domain-like"/>
    <property type="match status" value="1"/>
</dbReference>
<evidence type="ECO:0000256" key="6">
    <source>
        <dbReference type="SAM" id="MobiDB-lite"/>
    </source>
</evidence>
<feature type="region of interest" description="Disordered" evidence="6">
    <location>
        <begin position="1"/>
        <end position="20"/>
    </location>
</feature>
<evidence type="ECO:0000313" key="7">
    <source>
        <dbReference type="EMBL" id="OZG49031.1"/>
    </source>
</evidence>
<evidence type="ECO:0000256" key="3">
    <source>
        <dbReference type="ARBA" id="ARBA00022801"/>
    </source>
</evidence>